<sequence>MPLPLWLWLWLCETSDRPWPCAKRRAELLGECERISVAYYMNPCLISAGHDMSWAPADLLRRTFIGWLP</sequence>
<comment type="caution">
    <text evidence="1">The sequence shown here is derived from an EMBL/GenBank/DDBJ whole genome shotgun (WGS) entry which is preliminary data.</text>
</comment>
<dbReference type="EMBL" id="QGSZ01000163">
    <property type="protein sequence ID" value="RQX05117.1"/>
    <property type="molecule type" value="Genomic_DNA"/>
</dbReference>
<accession>A0A3N9XF22</accession>
<gene>
    <name evidence="1" type="ORF">DLJ59_08175</name>
</gene>
<name>A0A3N9XF22_9ACTN</name>
<dbReference type="AlphaFoldDB" id="A0A3N9XF22"/>
<reference evidence="1 2" key="1">
    <citation type="submission" date="2018-05" db="EMBL/GenBank/DDBJ databases">
        <title>Micromonospora from Atacama Desert.</title>
        <authorList>
            <person name="Carro L."/>
            <person name="Goodfellow M."/>
            <person name="Klenk H.-P."/>
        </authorList>
    </citation>
    <scope>NUCLEOTIDE SEQUENCE [LARGE SCALE GENOMIC DNA]</scope>
    <source>
        <strain evidence="1 2">LB39</strain>
    </source>
</reference>
<protein>
    <submittedName>
        <fullName evidence="1">Uncharacterized protein</fullName>
    </submittedName>
</protein>
<dbReference type="Proteomes" id="UP000282312">
    <property type="component" value="Unassembled WGS sequence"/>
</dbReference>
<proteinExistence type="predicted"/>
<organism evidence="1 2">
    <name type="scientific">Micromonospora inaquosa</name>
    <dbReference type="NCBI Taxonomy" id="2203716"/>
    <lineage>
        <taxon>Bacteria</taxon>
        <taxon>Bacillati</taxon>
        <taxon>Actinomycetota</taxon>
        <taxon>Actinomycetes</taxon>
        <taxon>Micromonosporales</taxon>
        <taxon>Micromonosporaceae</taxon>
        <taxon>Micromonospora</taxon>
    </lineage>
</organism>
<evidence type="ECO:0000313" key="2">
    <source>
        <dbReference type="Proteomes" id="UP000282312"/>
    </source>
</evidence>
<keyword evidence="2" id="KW-1185">Reference proteome</keyword>
<dbReference type="OrthoDB" id="3393036at2"/>
<evidence type="ECO:0000313" key="1">
    <source>
        <dbReference type="EMBL" id="RQX05117.1"/>
    </source>
</evidence>